<dbReference type="RefSeq" id="WP_084063496.1">
    <property type="nucleotide sequence ID" value="NZ_FRAQ01000001.1"/>
</dbReference>
<dbReference type="NCBIfam" id="TIGR03902">
    <property type="entry name" value="rhom_GG_sort"/>
    <property type="match status" value="1"/>
</dbReference>
<evidence type="ECO:0000256" key="2">
    <source>
        <dbReference type="ARBA" id="ARBA00022692"/>
    </source>
</evidence>
<dbReference type="GO" id="GO:0016020">
    <property type="term" value="C:membrane"/>
    <property type="evidence" value="ECO:0007669"/>
    <property type="project" value="UniProtKB-SubCell"/>
</dbReference>
<feature type="transmembrane region" description="Helical" evidence="5">
    <location>
        <begin position="109"/>
        <end position="128"/>
    </location>
</feature>
<dbReference type="InterPro" id="IPR023826">
    <property type="entry name" value="Rhom-like_SP_proteobac"/>
</dbReference>
<feature type="transmembrane region" description="Helical" evidence="5">
    <location>
        <begin position="85"/>
        <end position="103"/>
    </location>
</feature>
<evidence type="ECO:0000313" key="7">
    <source>
        <dbReference type="EMBL" id="SHK24949.1"/>
    </source>
</evidence>
<keyword evidence="2 5" id="KW-0812">Transmembrane</keyword>
<evidence type="ECO:0000256" key="3">
    <source>
        <dbReference type="ARBA" id="ARBA00022989"/>
    </source>
</evidence>
<keyword evidence="4 5" id="KW-0472">Membrane</keyword>
<dbReference type="Proteomes" id="UP000184497">
    <property type="component" value="Unassembled WGS sequence"/>
</dbReference>
<dbReference type="InterPro" id="IPR022764">
    <property type="entry name" value="Peptidase_S54_rhomboid_dom"/>
</dbReference>
<protein>
    <submittedName>
        <fullName evidence="7">Rhomboid family GlyGly-CTERM serine protease</fullName>
    </submittedName>
</protein>
<reference evidence="8" key="1">
    <citation type="submission" date="2016-11" db="EMBL/GenBank/DDBJ databases">
        <authorList>
            <person name="Varghese N."/>
            <person name="Submissions S."/>
        </authorList>
    </citation>
    <scope>NUCLEOTIDE SEQUENCE [LARGE SCALE GENOMIC DNA]</scope>
    <source>
        <strain evidence="8">CGMCC 1.10835</strain>
    </source>
</reference>
<keyword evidence="7" id="KW-0378">Hydrolase</keyword>
<keyword evidence="3 5" id="KW-1133">Transmembrane helix</keyword>
<dbReference type="GO" id="GO:0006508">
    <property type="term" value="P:proteolysis"/>
    <property type="evidence" value="ECO:0007669"/>
    <property type="project" value="UniProtKB-KW"/>
</dbReference>
<keyword evidence="8" id="KW-1185">Reference proteome</keyword>
<feature type="domain" description="Peptidase S54 rhomboid" evidence="6">
    <location>
        <begin position="44"/>
        <end position="185"/>
    </location>
</feature>
<feature type="transmembrane region" description="Helical" evidence="5">
    <location>
        <begin position="173"/>
        <end position="189"/>
    </location>
</feature>
<evidence type="ECO:0000313" key="8">
    <source>
        <dbReference type="Proteomes" id="UP000184497"/>
    </source>
</evidence>
<dbReference type="AlphaFoldDB" id="A0A1M6QXF3"/>
<dbReference type="STRING" id="564117.SAMN05216369_1198"/>
<dbReference type="OrthoDB" id="196054at2"/>
<evidence type="ECO:0000256" key="4">
    <source>
        <dbReference type="ARBA" id="ARBA00023136"/>
    </source>
</evidence>
<organism evidence="7 8">
    <name type="scientific">Marinobacter antarcticus</name>
    <dbReference type="NCBI Taxonomy" id="564117"/>
    <lineage>
        <taxon>Bacteria</taxon>
        <taxon>Pseudomonadati</taxon>
        <taxon>Pseudomonadota</taxon>
        <taxon>Gammaproteobacteria</taxon>
        <taxon>Pseudomonadales</taxon>
        <taxon>Marinobacteraceae</taxon>
        <taxon>Marinobacter</taxon>
    </lineage>
</organism>
<feature type="transmembrane region" description="Helical" evidence="5">
    <location>
        <begin position="54"/>
        <end position="76"/>
    </location>
</feature>
<dbReference type="SUPFAM" id="SSF144091">
    <property type="entry name" value="Rhomboid-like"/>
    <property type="match status" value="1"/>
</dbReference>
<gene>
    <name evidence="7" type="ORF">SAMN05216369_1198</name>
</gene>
<proteinExistence type="predicted"/>
<name>A0A1M6QXF3_9GAMM</name>
<accession>A0A1M6QXF3</accession>
<dbReference type="GO" id="GO:0004252">
    <property type="term" value="F:serine-type endopeptidase activity"/>
    <property type="evidence" value="ECO:0007669"/>
    <property type="project" value="InterPro"/>
</dbReference>
<dbReference type="EMBL" id="FRAQ01000001">
    <property type="protein sequence ID" value="SHK24949.1"/>
    <property type="molecule type" value="Genomic_DNA"/>
</dbReference>
<dbReference type="Gene3D" id="1.20.1540.10">
    <property type="entry name" value="Rhomboid-like"/>
    <property type="match status" value="1"/>
</dbReference>
<comment type="subcellular location">
    <subcellularLocation>
        <location evidence="1">Membrane</location>
        <topology evidence="1">Multi-pass membrane protein</topology>
    </subcellularLocation>
</comment>
<dbReference type="InterPro" id="IPR035952">
    <property type="entry name" value="Rhomboid-like_sf"/>
</dbReference>
<evidence type="ECO:0000256" key="1">
    <source>
        <dbReference type="ARBA" id="ARBA00004141"/>
    </source>
</evidence>
<keyword evidence="7" id="KW-0645">Protease</keyword>
<feature type="transmembrane region" description="Helical" evidence="5">
    <location>
        <begin position="135"/>
        <end position="153"/>
    </location>
</feature>
<dbReference type="Pfam" id="PF01694">
    <property type="entry name" value="Rhomboid"/>
    <property type="match status" value="1"/>
</dbReference>
<evidence type="ECO:0000259" key="6">
    <source>
        <dbReference type="Pfam" id="PF01694"/>
    </source>
</evidence>
<feature type="transmembrane region" description="Helical" evidence="5">
    <location>
        <begin position="12"/>
        <end position="34"/>
    </location>
</feature>
<sequence>MTTESRIQPLPCWRRFIILATVLGAGAFLPPALLEWSRSGLANAEYWRLATGHWVHLGVRHLALNLAGLMIVGLLFKRHPPLPEWTGYLLISPFAISLGLLWLAPDLAWYRGFSGCLHGLLVFTALFNLKSEQRWSLLVLGFVAFKLVAENAFYTPSVENPFIGGRVVHQAHWLGALAGTIAGFLATLMEKRFRRPAKSSPE</sequence>
<evidence type="ECO:0000256" key="5">
    <source>
        <dbReference type="SAM" id="Phobius"/>
    </source>
</evidence>